<feature type="domain" description="YdbS-like PH" evidence="2">
    <location>
        <begin position="62"/>
        <end position="138"/>
    </location>
</feature>
<organism evidence="3 4">
    <name type="scientific">Secundilactobacillus kimchicus JCM 15530</name>
    <dbReference type="NCBI Taxonomy" id="1302272"/>
    <lineage>
        <taxon>Bacteria</taxon>
        <taxon>Bacillati</taxon>
        <taxon>Bacillota</taxon>
        <taxon>Bacilli</taxon>
        <taxon>Lactobacillales</taxon>
        <taxon>Lactobacillaceae</taxon>
        <taxon>Secundilactobacillus</taxon>
    </lineage>
</organism>
<keyword evidence="1" id="KW-0472">Membrane</keyword>
<dbReference type="InterPro" id="IPR005182">
    <property type="entry name" value="YdbS-like_PH"/>
</dbReference>
<reference evidence="3 4" key="1">
    <citation type="journal article" date="2015" name="Genome Announc.">
        <title>Expanding the biotechnology potential of lactobacilli through comparative genomics of 213 strains and associated genera.</title>
        <authorList>
            <person name="Sun Z."/>
            <person name="Harris H.M."/>
            <person name="McCann A."/>
            <person name="Guo C."/>
            <person name="Argimon S."/>
            <person name="Zhang W."/>
            <person name="Yang X."/>
            <person name="Jeffery I.B."/>
            <person name="Cooney J.C."/>
            <person name="Kagawa T.F."/>
            <person name="Liu W."/>
            <person name="Song Y."/>
            <person name="Salvetti E."/>
            <person name="Wrobel A."/>
            <person name="Rasinkangas P."/>
            <person name="Parkhill J."/>
            <person name="Rea M.C."/>
            <person name="O'Sullivan O."/>
            <person name="Ritari J."/>
            <person name="Douillard F.P."/>
            <person name="Paul Ross R."/>
            <person name="Yang R."/>
            <person name="Briner A.E."/>
            <person name="Felis G.E."/>
            <person name="de Vos W.M."/>
            <person name="Barrangou R."/>
            <person name="Klaenhammer T.R."/>
            <person name="Caufield P.W."/>
            <person name="Cui Y."/>
            <person name="Zhang H."/>
            <person name="O'Toole P.W."/>
        </authorList>
    </citation>
    <scope>NUCLEOTIDE SEQUENCE [LARGE SCALE GENOMIC DNA]</scope>
    <source>
        <strain evidence="3 4">JCM 15530</strain>
    </source>
</reference>
<feature type="transmembrane region" description="Helical" evidence="1">
    <location>
        <begin position="40"/>
        <end position="61"/>
    </location>
</feature>
<evidence type="ECO:0000313" key="4">
    <source>
        <dbReference type="Proteomes" id="UP000050911"/>
    </source>
</evidence>
<feature type="domain" description="YdbS-like PH" evidence="2">
    <location>
        <begin position="243"/>
        <end position="300"/>
    </location>
</feature>
<evidence type="ECO:0000313" key="3">
    <source>
        <dbReference type="EMBL" id="KRK47761.1"/>
    </source>
</evidence>
<comment type="caution">
    <text evidence="3">The sequence shown here is derived from an EMBL/GenBank/DDBJ whole genome shotgun (WGS) entry which is preliminary data.</text>
</comment>
<dbReference type="Proteomes" id="UP000050911">
    <property type="component" value="Unassembled WGS sequence"/>
</dbReference>
<dbReference type="PANTHER" id="PTHR34473:SF2">
    <property type="entry name" value="UPF0699 TRANSMEMBRANE PROTEIN YDBT"/>
    <property type="match status" value="1"/>
</dbReference>
<dbReference type="PATRIC" id="fig|1302272.5.peg.2296"/>
<gene>
    <name evidence="3" type="ORF">FC96_GL002248</name>
</gene>
<protein>
    <submittedName>
        <fullName evidence="3">Membrane protein</fullName>
    </submittedName>
</protein>
<keyword evidence="4" id="KW-1185">Reference proteome</keyword>
<dbReference type="Pfam" id="PF03703">
    <property type="entry name" value="bPH_2"/>
    <property type="match status" value="3"/>
</dbReference>
<dbReference type="AlphaFoldDB" id="A0A0R1HW75"/>
<sequence length="473" mass="53232">MPKQRLHPLILVNYFLGSLINWTVIFVVVVNVHFIREIPAPQLLSLLVAIAIVTSLARYWLFTFEIGDQALTINSGLIFRKQLHIPYDRIQTVQTKRWFYMIPFGLEAVIIETAGKSGDDGDAQLPMVKVAVYQELLRRQHAGSAISEVASVSPVSVETSEGTAYKINARDLNVYALTSLGIAPIILGLIYAYSKFSDVIPREWLSRAISSVQHAEWLMLVTFILGVLIVGTILSYVQIVLRYYGFTVTRQRNQIVTRRGLFQRRTVTSDLDRVQAIVVKQSVLRQLFQLATVQTVLASTLSDDEESEMVVMPVLRTDQVWTVMPQFLPWLPTSQPVITAIPWLGQWRMIRNAVAVAMIPVVGWVIVARATAGWSLLLPVIALFLGRYAGQHTGIGLVADYLVAQEGSLFSRTLTLVPKKRIQAATIQQSIWMKRVGLAHLAVSVRSGDAEKKVTVRYLPVKVARQYYEWYRA</sequence>
<accession>A0A0R1HW75</accession>
<name>A0A0R1HW75_9LACO</name>
<feature type="transmembrane region" description="Helical" evidence="1">
    <location>
        <begin position="12"/>
        <end position="34"/>
    </location>
</feature>
<dbReference type="EMBL" id="AZCX01000006">
    <property type="protein sequence ID" value="KRK47761.1"/>
    <property type="molecule type" value="Genomic_DNA"/>
</dbReference>
<feature type="transmembrane region" description="Helical" evidence="1">
    <location>
        <begin position="174"/>
        <end position="194"/>
    </location>
</feature>
<evidence type="ECO:0000259" key="2">
    <source>
        <dbReference type="Pfam" id="PF03703"/>
    </source>
</evidence>
<dbReference type="PANTHER" id="PTHR34473">
    <property type="entry name" value="UPF0699 TRANSMEMBRANE PROTEIN YDBS"/>
    <property type="match status" value="1"/>
</dbReference>
<feature type="transmembrane region" description="Helical" evidence="1">
    <location>
        <begin position="349"/>
        <end position="367"/>
    </location>
</feature>
<feature type="domain" description="YdbS-like PH" evidence="2">
    <location>
        <begin position="403"/>
        <end position="471"/>
    </location>
</feature>
<keyword evidence="1" id="KW-0812">Transmembrane</keyword>
<feature type="transmembrane region" description="Helical" evidence="1">
    <location>
        <begin position="217"/>
        <end position="244"/>
    </location>
</feature>
<dbReference type="STRING" id="1302272.FC96_GL002248"/>
<proteinExistence type="predicted"/>
<dbReference type="RefSeq" id="WP_056942721.1">
    <property type="nucleotide sequence ID" value="NZ_AZCX01000006.1"/>
</dbReference>
<dbReference type="PIRSF" id="PIRSF026631">
    <property type="entry name" value="UCP026631"/>
    <property type="match status" value="1"/>
</dbReference>
<evidence type="ECO:0000256" key="1">
    <source>
        <dbReference type="SAM" id="Phobius"/>
    </source>
</evidence>
<keyword evidence="1" id="KW-1133">Transmembrane helix</keyword>
<dbReference type="InterPro" id="IPR014529">
    <property type="entry name" value="UCP026631"/>
</dbReference>